<feature type="region of interest" description="Disordered" evidence="1">
    <location>
        <begin position="1"/>
        <end position="24"/>
    </location>
</feature>
<feature type="region of interest" description="Disordered" evidence="1">
    <location>
        <begin position="124"/>
        <end position="156"/>
    </location>
</feature>
<dbReference type="EMBL" id="JAINUG010000030">
    <property type="protein sequence ID" value="KAJ8409613.1"/>
    <property type="molecule type" value="Genomic_DNA"/>
</dbReference>
<proteinExistence type="predicted"/>
<name>A0AAD7SVW5_9TELE</name>
<reference evidence="2" key="1">
    <citation type="journal article" date="2023" name="Science">
        <title>Genome structures resolve the early diversification of teleost fishes.</title>
        <authorList>
            <person name="Parey E."/>
            <person name="Louis A."/>
            <person name="Montfort J."/>
            <person name="Bouchez O."/>
            <person name="Roques C."/>
            <person name="Iampietro C."/>
            <person name="Lluch J."/>
            <person name="Castinel A."/>
            <person name="Donnadieu C."/>
            <person name="Desvignes T."/>
            <person name="Floi Bucao C."/>
            <person name="Jouanno E."/>
            <person name="Wen M."/>
            <person name="Mejri S."/>
            <person name="Dirks R."/>
            <person name="Jansen H."/>
            <person name="Henkel C."/>
            <person name="Chen W.J."/>
            <person name="Zahm M."/>
            <person name="Cabau C."/>
            <person name="Klopp C."/>
            <person name="Thompson A.W."/>
            <person name="Robinson-Rechavi M."/>
            <person name="Braasch I."/>
            <person name="Lecointre G."/>
            <person name="Bobe J."/>
            <person name="Postlethwait J.H."/>
            <person name="Berthelot C."/>
            <person name="Roest Crollius H."/>
            <person name="Guiguen Y."/>
        </authorList>
    </citation>
    <scope>NUCLEOTIDE SEQUENCE</scope>
    <source>
        <strain evidence="2">NC1722</strain>
    </source>
</reference>
<comment type="caution">
    <text evidence="2">The sequence shown here is derived from an EMBL/GenBank/DDBJ whole genome shotgun (WGS) entry which is preliminary data.</text>
</comment>
<dbReference type="AlphaFoldDB" id="A0AAD7SVW5"/>
<keyword evidence="3" id="KW-1185">Reference proteome</keyword>
<organism evidence="2 3">
    <name type="scientific">Aldrovandia affinis</name>
    <dbReference type="NCBI Taxonomy" id="143900"/>
    <lineage>
        <taxon>Eukaryota</taxon>
        <taxon>Metazoa</taxon>
        <taxon>Chordata</taxon>
        <taxon>Craniata</taxon>
        <taxon>Vertebrata</taxon>
        <taxon>Euteleostomi</taxon>
        <taxon>Actinopterygii</taxon>
        <taxon>Neopterygii</taxon>
        <taxon>Teleostei</taxon>
        <taxon>Notacanthiformes</taxon>
        <taxon>Halosauridae</taxon>
        <taxon>Aldrovandia</taxon>
    </lineage>
</organism>
<evidence type="ECO:0000313" key="3">
    <source>
        <dbReference type="Proteomes" id="UP001221898"/>
    </source>
</evidence>
<evidence type="ECO:0000313" key="2">
    <source>
        <dbReference type="EMBL" id="KAJ8409613.1"/>
    </source>
</evidence>
<evidence type="ECO:0000256" key="1">
    <source>
        <dbReference type="SAM" id="MobiDB-lite"/>
    </source>
</evidence>
<sequence>MFISLAPLQHEPAQPLHRTGDKTPITADRTGLVVHLKPPTGTLQPPWPGGKGHTAPCSTVKATLLKQEYTRRPQPEEGAQRSQLAVLSSDCEQDAASLYIPQMNLPGRGNPAHTALVEGGVTARFNRPSQSEPCVKPDTVTARLSHEPGGPSGSFG</sequence>
<accession>A0AAD7SVW5</accession>
<protein>
    <submittedName>
        <fullName evidence="2">Uncharacterized protein</fullName>
    </submittedName>
</protein>
<dbReference type="Proteomes" id="UP001221898">
    <property type="component" value="Unassembled WGS sequence"/>
</dbReference>
<gene>
    <name evidence="2" type="ORF">AAFF_G00230140</name>
</gene>